<evidence type="ECO:0000313" key="1">
    <source>
        <dbReference type="EMBL" id="SSA36266.1"/>
    </source>
</evidence>
<dbReference type="InterPro" id="IPR014729">
    <property type="entry name" value="Rossmann-like_a/b/a_fold"/>
</dbReference>
<name>A0A2Y8ZXL0_9MICO</name>
<sequence length="478" mass="55034">MTEVIVILGNQLVPDHPALRKYPGARIVMIEADDVCRQHRYHQHKLMLVLAAMRNYAAASRREVTYVEYRPGSVFRTELGRQLDKYDATRLIWMQTSDRGPNAALEEIAAEHGCEPVTLENRQFLTTPEQFDGWLGEKSAPLMENFYRWQRKRLDVLMDGSSPEGGRWNYDDENRHPLPKQRPVIPPLPGVRATHHVTEVAALVDEHFADHPGRTDNFWLPTTRSQALGWLDAFIDERLESFGRYEDAMAADEPFLFHSVLSPLINLGLLLPDECVAAAVEAYHRGDAPLSSVEGFVRQIIGWREFMYGIYWCRPSAFDANFFGLRKPLEDWWFTNRDVPQDLPLPLRVCLDRAHEYGYSHHIERLMVFGNWFLTSGYQPRAVYEWFMSMYVDAYEWVMVPNVLGMSQYADGGMLATKPYIAGGNYLQKMGHWFGSAKEAKDSEFTSRYWQFLAAHDDKLAGNHRLALVLKQARSRGG</sequence>
<dbReference type="Gene3D" id="1.25.40.80">
    <property type="match status" value="1"/>
</dbReference>
<reference evidence="2" key="1">
    <citation type="submission" date="2016-10" db="EMBL/GenBank/DDBJ databases">
        <authorList>
            <person name="Varghese N."/>
            <person name="Submissions S."/>
        </authorList>
    </citation>
    <scope>NUCLEOTIDE SEQUENCE [LARGE SCALE GENOMIC DNA]</scope>
    <source>
        <strain evidence="2">DSM 22951</strain>
    </source>
</reference>
<dbReference type="InterPro" id="IPR007357">
    <property type="entry name" value="PhrB-like"/>
</dbReference>
<dbReference type="RefSeq" id="WP_109688117.1">
    <property type="nucleotide sequence ID" value="NZ_QGDN01000001.1"/>
</dbReference>
<dbReference type="PANTHER" id="PTHR38657:SF1">
    <property type="entry name" value="SLR1343 PROTEIN"/>
    <property type="match status" value="1"/>
</dbReference>
<dbReference type="Proteomes" id="UP000250028">
    <property type="component" value="Unassembled WGS sequence"/>
</dbReference>
<dbReference type="Gene3D" id="1.10.579.10">
    <property type="entry name" value="DNA Cyclobutane Dipyrimidine Photolyase, subunit A, domain 3"/>
    <property type="match status" value="1"/>
</dbReference>
<dbReference type="Gene3D" id="1.10.10.1710">
    <property type="entry name" value="Deoxyribodipyrimidine photolyase-related"/>
    <property type="match status" value="1"/>
</dbReference>
<dbReference type="InterPro" id="IPR052551">
    <property type="entry name" value="UV-DNA_repair_photolyase"/>
</dbReference>
<keyword evidence="2" id="KW-1185">Reference proteome</keyword>
<dbReference type="PANTHER" id="PTHR38657">
    <property type="entry name" value="SLR1343 PROTEIN"/>
    <property type="match status" value="1"/>
</dbReference>
<dbReference type="AlphaFoldDB" id="A0A2Y8ZXL0"/>
<dbReference type="EMBL" id="UESZ01000001">
    <property type="protein sequence ID" value="SSA36266.1"/>
    <property type="molecule type" value="Genomic_DNA"/>
</dbReference>
<dbReference type="GO" id="GO:0016829">
    <property type="term" value="F:lyase activity"/>
    <property type="evidence" value="ECO:0007669"/>
    <property type="project" value="UniProtKB-KW"/>
</dbReference>
<evidence type="ECO:0000313" key="2">
    <source>
        <dbReference type="Proteomes" id="UP000250028"/>
    </source>
</evidence>
<keyword evidence="1" id="KW-0456">Lyase</keyword>
<organism evidence="1 2">
    <name type="scientific">Branchiibius hedensis</name>
    <dbReference type="NCBI Taxonomy" id="672460"/>
    <lineage>
        <taxon>Bacteria</taxon>
        <taxon>Bacillati</taxon>
        <taxon>Actinomycetota</taxon>
        <taxon>Actinomycetes</taxon>
        <taxon>Micrococcales</taxon>
        <taxon>Dermacoccaceae</taxon>
        <taxon>Branchiibius</taxon>
    </lineage>
</organism>
<dbReference type="Pfam" id="PF04244">
    <property type="entry name" value="DPRP"/>
    <property type="match status" value="1"/>
</dbReference>
<dbReference type="SUPFAM" id="SSF48173">
    <property type="entry name" value="Cryptochrome/photolyase FAD-binding domain"/>
    <property type="match status" value="1"/>
</dbReference>
<gene>
    <name evidence="1" type="ORF">SAMN04489750_3656</name>
</gene>
<proteinExistence type="predicted"/>
<dbReference type="OrthoDB" id="5288100at2"/>
<dbReference type="InterPro" id="IPR036134">
    <property type="entry name" value="Crypto/Photolyase_FAD-like_sf"/>
</dbReference>
<dbReference type="Gene3D" id="3.40.50.620">
    <property type="entry name" value="HUPs"/>
    <property type="match status" value="1"/>
</dbReference>
<accession>A0A2Y8ZXL0</accession>
<protein>
    <submittedName>
        <fullName evidence="1">Deoxyribodipyrimidine photolyase-related protein</fullName>
    </submittedName>
</protein>